<dbReference type="GO" id="GO:0003824">
    <property type="term" value="F:catalytic activity"/>
    <property type="evidence" value="ECO:0007669"/>
    <property type="project" value="InterPro"/>
</dbReference>
<organism evidence="2 3">
    <name type="scientific">Aliarcobacter butzleri L348</name>
    <dbReference type="NCBI Taxonomy" id="1447256"/>
    <lineage>
        <taxon>Bacteria</taxon>
        <taxon>Pseudomonadati</taxon>
        <taxon>Campylobacterota</taxon>
        <taxon>Epsilonproteobacteria</taxon>
        <taxon>Campylobacterales</taxon>
        <taxon>Arcobacteraceae</taxon>
        <taxon>Aliarcobacter</taxon>
    </lineage>
</organism>
<proteinExistence type="predicted"/>
<reference evidence="2 3" key="1">
    <citation type="submission" date="2014-01" db="EMBL/GenBank/DDBJ databases">
        <title>Development of a Comparative Genomic Fingerprinting Assay for High Resolution Genotyping of Arcobacter butzleri.</title>
        <authorList>
            <person name="Webb A.L."/>
            <person name="Inglis G.D."/>
            <person name="Kruczkiewicz P."/>
            <person name="Selinger L.B."/>
            <person name="Taboada E.N."/>
        </authorList>
    </citation>
    <scope>NUCLEOTIDE SEQUENCE [LARGE SCALE GENOMIC DNA]</scope>
    <source>
        <strain evidence="2 3">L348</strain>
    </source>
</reference>
<dbReference type="RefSeq" id="WP_046997380.1">
    <property type="nucleotide sequence ID" value="NZ_JAIQ01000168.1"/>
</dbReference>
<dbReference type="PROSITE" id="PS51340">
    <property type="entry name" value="MOSC"/>
    <property type="match status" value="1"/>
</dbReference>
<dbReference type="Gene3D" id="2.40.33.20">
    <property type="entry name" value="PK beta-barrel domain-like"/>
    <property type="match status" value="1"/>
</dbReference>
<accession>A0A0G9JX46</accession>
<dbReference type="InterPro" id="IPR011037">
    <property type="entry name" value="Pyrv_Knase-like_insert_dom_sf"/>
</dbReference>
<dbReference type="SUPFAM" id="SSF50800">
    <property type="entry name" value="PK beta-barrel domain-like"/>
    <property type="match status" value="1"/>
</dbReference>
<feature type="domain" description="MOSC" evidence="1">
    <location>
        <begin position="35"/>
        <end position="172"/>
    </location>
</feature>
<gene>
    <name evidence="2" type="ORF">AA20_11900</name>
</gene>
<evidence type="ECO:0000259" key="1">
    <source>
        <dbReference type="PROSITE" id="PS51340"/>
    </source>
</evidence>
<comment type="caution">
    <text evidence="2">The sequence shown here is derived from an EMBL/GenBank/DDBJ whole genome shotgun (WGS) entry which is preliminary data.</text>
</comment>
<protein>
    <recommendedName>
        <fullName evidence="1">MOSC domain-containing protein</fullName>
    </recommendedName>
</protein>
<dbReference type="PATRIC" id="fig|1447256.3.peg.2331"/>
<dbReference type="InterPro" id="IPR005302">
    <property type="entry name" value="MoCF_Sase_C"/>
</dbReference>
<dbReference type="Pfam" id="PF03473">
    <property type="entry name" value="MOSC"/>
    <property type="match status" value="1"/>
</dbReference>
<dbReference type="Proteomes" id="UP000035514">
    <property type="component" value="Unassembled WGS sequence"/>
</dbReference>
<dbReference type="PANTHER" id="PTHR30212">
    <property type="entry name" value="PROTEIN YIIM"/>
    <property type="match status" value="1"/>
</dbReference>
<dbReference type="AlphaFoldDB" id="A0A0G9JX46"/>
<dbReference type="GO" id="GO:0030151">
    <property type="term" value="F:molybdenum ion binding"/>
    <property type="evidence" value="ECO:0007669"/>
    <property type="project" value="InterPro"/>
</dbReference>
<evidence type="ECO:0000313" key="2">
    <source>
        <dbReference type="EMBL" id="KLD96542.1"/>
    </source>
</evidence>
<name>A0A0G9JX46_9BACT</name>
<dbReference type="PANTHER" id="PTHR30212:SF2">
    <property type="entry name" value="PROTEIN YIIM"/>
    <property type="match status" value="1"/>
</dbReference>
<dbReference type="GO" id="GO:0030170">
    <property type="term" value="F:pyridoxal phosphate binding"/>
    <property type="evidence" value="ECO:0007669"/>
    <property type="project" value="InterPro"/>
</dbReference>
<evidence type="ECO:0000313" key="3">
    <source>
        <dbReference type="Proteomes" id="UP000035514"/>
    </source>
</evidence>
<dbReference type="EMBL" id="JAIQ01000168">
    <property type="protein sequence ID" value="KLD96542.1"/>
    <property type="molecule type" value="Genomic_DNA"/>
</dbReference>
<sequence length="233" mass="26394">MATKISNVLYVKVGNVTVTKLENQKRQELISGIKKYPVSKAYLTKTGFADDFQADLVHHGGVNKALFLFSSITYEKISSSFDNSFDMTNMAFFGENLILDKICEKDICVGDILKIGQAKVQITQPRQPCWKLSANTLKNNMTKFIFETGLTGFYAKVLKEGQISQNDEVILEERTNPNLTIEKLNQIIVEPKIDINVTKEALACQDLGHQFKSSLTKRYEQGDEDNQFSFYHT</sequence>
<dbReference type="InterPro" id="IPR052353">
    <property type="entry name" value="Benzoxazolinone_Detox_Enz"/>
</dbReference>